<accession>A0A1F5EVB8</accession>
<sequence length="76" mass="8483">MAFKCIVDGKTYESNAHFRYVYGVNPPKDLIEEIEAPMVEGVAGSGSSSEGSRMTHPTHEQSGRRRIRGRGPEWCK</sequence>
<protein>
    <submittedName>
        <fullName evidence="2">Uncharacterized protein</fullName>
    </submittedName>
</protein>
<feature type="compositionally biased region" description="Low complexity" evidence="1">
    <location>
        <begin position="41"/>
        <end position="52"/>
    </location>
</feature>
<feature type="region of interest" description="Disordered" evidence="1">
    <location>
        <begin position="41"/>
        <end position="76"/>
    </location>
</feature>
<proteinExistence type="predicted"/>
<dbReference type="AlphaFoldDB" id="A0A1F5EVB8"/>
<name>A0A1F5EVB8_9BACT</name>
<reference evidence="2 3" key="1">
    <citation type="journal article" date="2016" name="Nat. Commun.">
        <title>Thousands of microbial genomes shed light on interconnected biogeochemical processes in an aquifer system.</title>
        <authorList>
            <person name="Anantharaman K."/>
            <person name="Brown C.T."/>
            <person name="Hug L.A."/>
            <person name="Sharon I."/>
            <person name="Castelle C.J."/>
            <person name="Probst A.J."/>
            <person name="Thomas B.C."/>
            <person name="Singh A."/>
            <person name="Wilkins M.J."/>
            <person name="Karaoz U."/>
            <person name="Brodie E.L."/>
            <person name="Williams K.H."/>
            <person name="Hubbard S.S."/>
            <person name="Banfield J.F."/>
        </authorList>
    </citation>
    <scope>NUCLEOTIDE SEQUENCE [LARGE SCALE GENOMIC DNA]</scope>
</reference>
<dbReference type="EMBL" id="MFAG01000036">
    <property type="protein sequence ID" value="OGD71322.1"/>
    <property type="molecule type" value="Genomic_DNA"/>
</dbReference>
<dbReference type="STRING" id="1817722.A2703_03425"/>
<evidence type="ECO:0000313" key="3">
    <source>
        <dbReference type="Proteomes" id="UP000177979"/>
    </source>
</evidence>
<organism evidence="2 3">
    <name type="scientific">Candidatus Collierbacteria bacterium RIFCSPHIGHO2_01_FULL_50_25</name>
    <dbReference type="NCBI Taxonomy" id="1817722"/>
    <lineage>
        <taxon>Bacteria</taxon>
        <taxon>Candidatus Collieribacteriota</taxon>
    </lineage>
</organism>
<evidence type="ECO:0000313" key="2">
    <source>
        <dbReference type="EMBL" id="OGD71322.1"/>
    </source>
</evidence>
<comment type="caution">
    <text evidence="2">The sequence shown here is derived from an EMBL/GenBank/DDBJ whole genome shotgun (WGS) entry which is preliminary data.</text>
</comment>
<dbReference type="Proteomes" id="UP000177979">
    <property type="component" value="Unassembled WGS sequence"/>
</dbReference>
<evidence type="ECO:0000256" key="1">
    <source>
        <dbReference type="SAM" id="MobiDB-lite"/>
    </source>
</evidence>
<gene>
    <name evidence="2" type="ORF">A2703_03425</name>
</gene>